<evidence type="ECO:0000259" key="12">
    <source>
        <dbReference type="Pfam" id="PF16916"/>
    </source>
</evidence>
<evidence type="ECO:0000256" key="8">
    <source>
        <dbReference type="ARBA" id="ARBA00023136"/>
    </source>
</evidence>
<accession>A0ABS2Y5P7</accession>
<feature type="transmembrane region" description="Helical" evidence="10">
    <location>
        <begin position="259"/>
        <end position="281"/>
    </location>
</feature>
<evidence type="ECO:0000256" key="9">
    <source>
        <dbReference type="ARBA" id="ARBA00048349"/>
    </source>
</evidence>
<keyword evidence="6" id="KW-0862">Zinc</keyword>
<evidence type="ECO:0000259" key="11">
    <source>
        <dbReference type="Pfam" id="PF01545"/>
    </source>
</evidence>
<feature type="transmembrane region" description="Helical" evidence="10">
    <location>
        <begin position="42"/>
        <end position="58"/>
    </location>
</feature>
<proteinExistence type="inferred from homology"/>
<organism evidence="13 14">
    <name type="scientific">Polyodon spathula</name>
    <name type="common">North American paddlefish</name>
    <name type="synonym">Squalus spathula</name>
    <dbReference type="NCBI Taxonomy" id="7913"/>
    <lineage>
        <taxon>Eukaryota</taxon>
        <taxon>Metazoa</taxon>
        <taxon>Chordata</taxon>
        <taxon>Craniata</taxon>
        <taxon>Vertebrata</taxon>
        <taxon>Euteleostomi</taxon>
        <taxon>Actinopterygii</taxon>
        <taxon>Chondrostei</taxon>
        <taxon>Acipenseriformes</taxon>
        <taxon>Polyodontidae</taxon>
        <taxon>Polyodon</taxon>
    </lineage>
</organism>
<dbReference type="SUPFAM" id="SSF161111">
    <property type="entry name" value="Cation efflux protein transmembrane domain-like"/>
    <property type="match status" value="2"/>
</dbReference>
<dbReference type="SUPFAM" id="SSF160240">
    <property type="entry name" value="Cation efflux protein cytoplasmic domain-like"/>
    <property type="match status" value="1"/>
</dbReference>
<dbReference type="Pfam" id="PF01545">
    <property type="entry name" value="Cation_efflux"/>
    <property type="match status" value="2"/>
</dbReference>
<dbReference type="InterPro" id="IPR036837">
    <property type="entry name" value="Cation_efflux_CTD_sf"/>
</dbReference>
<feature type="domain" description="Cation efflux protein transmembrane" evidence="11">
    <location>
        <begin position="110"/>
        <end position="325"/>
    </location>
</feature>
<keyword evidence="14" id="KW-1185">Reference proteome</keyword>
<dbReference type="Gene3D" id="1.20.1510.10">
    <property type="entry name" value="Cation efflux protein transmembrane domain"/>
    <property type="match status" value="2"/>
</dbReference>
<protein>
    <submittedName>
        <fullName evidence="13">ZNT10 protein</fullName>
    </submittedName>
</protein>
<comment type="catalytic activity">
    <reaction evidence="9">
        <text>Zn(2+)(in) + 2 H(+)(out) = Zn(2+)(out) + 2 H(+)(in)</text>
        <dbReference type="Rhea" id="RHEA:72627"/>
        <dbReference type="ChEBI" id="CHEBI:15378"/>
        <dbReference type="ChEBI" id="CHEBI:29105"/>
    </reaction>
</comment>
<dbReference type="Pfam" id="PF16916">
    <property type="entry name" value="ZT_dimer"/>
    <property type="match status" value="1"/>
</dbReference>
<dbReference type="InterPro" id="IPR027470">
    <property type="entry name" value="Cation_efflux_CTD"/>
</dbReference>
<evidence type="ECO:0000256" key="4">
    <source>
        <dbReference type="ARBA" id="ARBA00022449"/>
    </source>
</evidence>
<feature type="non-terminal residue" evidence="13">
    <location>
        <position position="467"/>
    </location>
</feature>
<evidence type="ECO:0000256" key="3">
    <source>
        <dbReference type="ARBA" id="ARBA00022448"/>
    </source>
</evidence>
<feature type="transmembrane region" description="Helical" evidence="10">
    <location>
        <begin position="12"/>
        <end position="30"/>
    </location>
</feature>
<feature type="transmembrane region" description="Helical" evidence="10">
    <location>
        <begin position="122"/>
        <end position="148"/>
    </location>
</feature>
<dbReference type="PANTHER" id="PTHR45820:SF3">
    <property type="entry name" value="CALCIUM_MANGANESE ANTIPORTER SLC30A10"/>
    <property type="match status" value="1"/>
</dbReference>
<evidence type="ECO:0000256" key="1">
    <source>
        <dbReference type="ARBA" id="ARBA00004141"/>
    </source>
</evidence>
<feature type="transmembrane region" description="Helical" evidence="10">
    <location>
        <begin position="78"/>
        <end position="101"/>
    </location>
</feature>
<feature type="domain" description="Cation efflux protein cytoplasmic" evidence="12">
    <location>
        <begin position="330"/>
        <end position="401"/>
    </location>
</feature>
<feature type="domain" description="Cation efflux protein transmembrane" evidence="11">
    <location>
        <begin position="11"/>
        <end position="109"/>
    </location>
</feature>
<keyword evidence="8 10" id="KW-0472">Membrane</keyword>
<feature type="transmembrane region" description="Helical" evidence="10">
    <location>
        <begin position="301"/>
        <end position="317"/>
    </location>
</feature>
<feature type="non-terminal residue" evidence="13">
    <location>
        <position position="1"/>
    </location>
</feature>
<dbReference type="InterPro" id="IPR027469">
    <property type="entry name" value="Cation_efflux_TMD_sf"/>
</dbReference>
<dbReference type="PANTHER" id="PTHR45820">
    <property type="entry name" value="FI23527P1"/>
    <property type="match status" value="1"/>
</dbReference>
<dbReference type="Proteomes" id="UP001166093">
    <property type="component" value="Unassembled WGS sequence"/>
</dbReference>
<dbReference type="NCBIfam" id="TIGR01297">
    <property type="entry name" value="CDF"/>
    <property type="match status" value="1"/>
</dbReference>
<comment type="similarity">
    <text evidence="2">Belongs to the cation diffusion facilitator (CDF) transporter (TC 2.A.4) family. SLC30A subfamily.</text>
</comment>
<reference evidence="13" key="1">
    <citation type="journal article" date="2021" name="Cell">
        <title>Tracing the genetic footprints of vertebrate landing in non-teleost ray-finned fishes.</title>
        <authorList>
            <person name="Bi X."/>
            <person name="Wang K."/>
            <person name="Yang L."/>
            <person name="Pan H."/>
            <person name="Jiang H."/>
            <person name="Wei Q."/>
            <person name="Fang M."/>
            <person name="Yu H."/>
            <person name="Zhu C."/>
            <person name="Cai Y."/>
            <person name="He Y."/>
            <person name="Gan X."/>
            <person name="Zeng H."/>
            <person name="Yu D."/>
            <person name="Zhu Y."/>
            <person name="Jiang H."/>
            <person name="Qiu Q."/>
            <person name="Yang H."/>
            <person name="Zhang Y.E."/>
            <person name="Wang W."/>
            <person name="Zhu M."/>
            <person name="He S."/>
            <person name="Zhang G."/>
        </authorList>
    </citation>
    <scope>NUCLEOTIDE SEQUENCE</scope>
    <source>
        <strain evidence="13">Pddl_001</strain>
    </source>
</reference>
<keyword evidence="3" id="KW-0813">Transport</keyword>
<dbReference type="EMBL" id="JAAWVQ010111523">
    <property type="protein sequence ID" value="MBN3281748.1"/>
    <property type="molecule type" value="Genomic_DNA"/>
</dbReference>
<keyword evidence="4" id="KW-0050">Antiport</keyword>
<name>A0ABS2Y5P7_POLSP</name>
<dbReference type="InterPro" id="IPR058533">
    <property type="entry name" value="Cation_efflux_TM"/>
</dbReference>
<keyword evidence="5 10" id="KW-0812">Transmembrane</keyword>
<evidence type="ECO:0000256" key="6">
    <source>
        <dbReference type="ARBA" id="ARBA00022833"/>
    </source>
</evidence>
<comment type="caution">
    <text evidence="13">The sequence shown here is derived from an EMBL/GenBank/DDBJ whole genome shotgun (WGS) entry which is preliminary data.</text>
</comment>
<evidence type="ECO:0000313" key="14">
    <source>
        <dbReference type="Proteomes" id="UP001166093"/>
    </source>
</evidence>
<keyword evidence="7 10" id="KW-1133">Transmembrane helix</keyword>
<evidence type="ECO:0000256" key="7">
    <source>
        <dbReference type="ARBA" id="ARBA00022989"/>
    </source>
</evidence>
<dbReference type="InterPro" id="IPR002524">
    <property type="entry name" value="Cation_efflux"/>
</dbReference>
<evidence type="ECO:0000256" key="2">
    <source>
        <dbReference type="ARBA" id="ARBA00008873"/>
    </source>
</evidence>
<gene>
    <name evidence="13" type="primary">Slc30a10</name>
    <name evidence="13" type="ORF">GTO93_0017252</name>
</gene>
<sequence>MGRYTGNSCRLIVISTLTLALFLAELVIGYMGNAVTLTSDSFNVFSHLLSIIVGFFGVQLSHVHRHRRFTFGLTRGEVLGAFCNAVLATAFMFTVLVASCIRLLSHVHRHRRFTFGLTRGEVLGAFCNAFLATAFMFTVLVASCIRLVRARSMNNVGLVLIMGIVGLVCNIISYIVFMDCCSSSKNQHPGSRDSSIAVPQGTERLGLPTRRIVSTTLKTMHRYRLDHLLAGPAVLSNSASHNPEKKRQSQATALNIRGVLLHVMGDALGSVVVVVAASIFYALPLPPDTPCNWQCYVDPSLTIIMVIIILSSAFPLIKETTAILLQMVPRGLRVDHIREALAQVPGVLSIHELHIWELAAGRNIATVHLKCGDSEVFQGVSRQVREIFHNAGLHAVTIQPEYTKEDQDLLICNAPCLSEDCRTLGCCNTTHLSTNAERSDVLGITILPEHCPSQYSRDNAVLKVTQL</sequence>
<evidence type="ECO:0000256" key="10">
    <source>
        <dbReference type="SAM" id="Phobius"/>
    </source>
</evidence>
<evidence type="ECO:0000313" key="13">
    <source>
        <dbReference type="EMBL" id="MBN3281748.1"/>
    </source>
</evidence>
<feature type="transmembrane region" description="Helical" evidence="10">
    <location>
        <begin position="154"/>
        <end position="177"/>
    </location>
</feature>
<comment type="subcellular location">
    <subcellularLocation>
        <location evidence="1">Membrane</location>
        <topology evidence="1">Multi-pass membrane protein</topology>
    </subcellularLocation>
</comment>
<evidence type="ECO:0000256" key="5">
    <source>
        <dbReference type="ARBA" id="ARBA00022692"/>
    </source>
</evidence>